<keyword evidence="8" id="KW-0851">Voltage-gated channel</keyword>
<evidence type="ECO:0000256" key="13">
    <source>
        <dbReference type="ARBA" id="ARBA00023303"/>
    </source>
</evidence>
<dbReference type="PANTHER" id="PTHR45628:SF7">
    <property type="entry name" value="VOLTAGE-DEPENDENT CALCIUM CHANNEL TYPE A SUBUNIT ALPHA-1"/>
    <property type="match status" value="1"/>
</dbReference>
<organism evidence="16">
    <name type="scientific">Cladocopium goreaui</name>
    <dbReference type="NCBI Taxonomy" id="2562237"/>
    <lineage>
        <taxon>Eukaryota</taxon>
        <taxon>Sar</taxon>
        <taxon>Alveolata</taxon>
        <taxon>Dinophyceae</taxon>
        <taxon>Suessiales</taxon>
        <taxon>Symbiodiniaceae</taxon>
        <taxon>Cladocopium</taxon>
    </lineage>
</organism>
<evidence type="ECO:0000256" key="4">
    <source>
        <dbReference type="ARBA" id="ARBA00022568"/>
    </source>
</evidence>
<dbReference type="PANTHER" id="PTHR45628">
    <property type="entry name" value="VOLTAGE-DEPENDENT CALCIUM CHANNEL TYPE A SUBUNIT ALPHA-1"/>
    <property type="match status" value="1"/>
</dbReference>
<feature type="transmembrane region" description="Helical" evidence="14">
    <location>
        <begin position="72"/>
        <end position="95"/>
    </location>
</feature>
<dbReference type="InterPro" id="IPR027359">
    <property type="entry name" value="Volt_channel_dom_sf"/>
</dbReference>
<feature type="transmembrane region" description="Helical" evidence="14">
    <location>
        <begin position="38"/>
        <end position="60"/>
    </location>
</feature>
<evidence type="ECO:0000256" key="3">
    <source>
        <dbReference type="ARBA" id="ARBA00022553"/>
    </source>
</evidence>
<keyword evidence="18" id="KW-1185">Reference proteome</keyword>
<evidence type="ECO:0000256" key="10">
    <source>
        <dbReference type="ARBA" id="ARBA00023065"/>
    </source>
</evidence>
<evidence type="ECO:0000256" key="7">
    <source>
        <dbReference type="ARBA" id="ARBA00022837"/>
    </source>
</evidence>
<dbReference type="EMBL" id="CAMXCT030001336">
    <property type="protein sequence ID" value="CAL4776458.1"/>
    <property type="molecule type" value="Genomic_DNA"/>
</dbReference>
<dbReference type="SUPFAM" id="SSF47473">
    <property type="entry name" value="EF-hand"/>
    <property type="match status" value="1"/>
</dbReference>
<proteinExistence type="predicted"/>
<dbReference type="Proteomes" id="UP001152797">
    <property type="component" value="Unassembled WGS sequence"/>
</dbReference>
<feature type="transmembrane region" description="Helical" evidence="14">
    <location>
        <begin position="142"/>
        <end position="162"/>
    </location>
</feature>
<keyword evidence="2" id="KW-0813">Transport</keyword>
<dbReference type="InterPro" id="IPR011992">
    <property type="entry name" value="EF-hand-dom_pair"/>
</dbReference>
<accession>A0A9P1CCX1</accession>
<dbReference type="EMBL" id="CAMXCT020001336">
    <property type="protein sequence ID" value="CAL1142521.1"/>
    <property type="molecule type" value="Genomic_DNA"/>
</dbReference>
<keyword evidence="4" id="KW-0109">Calcium transport</keyword>
<dbReference type="GO" id="GO:0005891">
    <property type="term" value="C:voltage-gated calcium channel complex"/>
    <property type="evidence" value="ECO:0007669"/>
    <property type="project" value="TreeGrafter"/>
</dbReference>
<feature type="transmembrane region" description="Helical" evidence="14">
    <location>
        <begin position="224"/>
        <end position="247"/>
    </location>
</feature>
<dbReference type="AlphaFoldDB" id="A0A9P1CCX1"/>
<gene>
    <name evidence="16" type="ORF">C1SCF055_LOCUS16240</name>
</gene>
<dbReference type="Pfam" id="PF00520">
    <property type="entry name" value="Ion_trans"/>
    <property type="match status" value="1"/>
</dbReference>
<feature type="non-terminal residue" evidence="16">
    <location>
        <position position="437"/>
    </location>
</feature>
<dbReference type="InterPro" id="IPR002048">
    <property type="entry name" value="EF_hand_dom"/>
</dbReference>
<dbReference type="InterPro" id="IPR005821">
    <property type="entry name" value="Ion_trans_dom"/>
</dbReference>
<protein>
    <submittedName>
        <fullName evidence="17">Sodium channel protein type 11 subunit alpha</fullName>
    </submittedName>
</protein>
<keyword evidence="10" id="KW-0406">Ion transport</keyword>
<keyword evidence="5" id="KW-0107">Calcium channel</keyword>
<evidence type="ECO:0000256" key="2">
    <source>
        <dbReference type="ARBA" id="ARBA00022448"/>
    </source>
</evidence>
<feature type="domain" description="EF-hand" evidence="15">
    <location>
        <begin position="271"/>
        <end position="306"/>
    </location>
</feature>
<dbReference type="Gene3D" id="1.10.287.70">
    <property type="match status" value="1"/>
</dbReference>
<dbReference type="GO" id="GO:0008331">
    <property type="term" value="F:high voltage-gated calcium channel activity"/>
    <property type="evidence" value="ECO:0007669"/>
    <property type="project" value="TreeGrafter"/>
</dbReference>
<dbReference type="SUPFAM" id="SSF81324">
    <property type="entry name" value="Voltage-gated potassium channels"/>
    <property type="match status" value="1"/>
</dbReference>
<evidence type="ECO:0000256" key="5">
    <source>
        <dbReference type="ARBA" id="ARBA00022673"/>
    </source>
</evidence>
<feature type="transmembrane region" description="Helical" evidence="14">
    <location>
        <begin position="7"/>
        <end position="26"/>
    </location>
</feature>
<evidence type="ECO:0000256" key="1">
    <source>
        <dbReference type="ARBA" id="ARBA00004141"/>
    </source>
</evidence>
<evidence type="ECO:0000256" key="9">
    <source>
        <dbReference type="ARBA" id="ARBA00022989"/>
    </source>
</evidence>
<dbReference type="OrthoDB" id="446804at2759"/>
<keyword evidence="11 14" id="KW-0472">Membrane</keyword>
<keyword evidence="6 14" id="KW-0812">Transmembrane</keyword>
<dbReference type="Gene3D" id="1.10.238.10">
    <property type="entry name" value="EF-hand"/>
    <property type="match status" value="1"/>
</dbReference>
<dbReference type="EMBL" id="CAMXCT010001336">
    <property type="protein sequence ID" value="CAI3989146.1"/>
    <property type="molecule type" value="Genomic_DNA"/>
</dbReference>
<dbReference type="GO" id="GO:0098703">
    <property type="term" value="P:calcium ion import across plasma membrane"/>
    <property type="evidence" value="ECO:0007669"/>
    <property type="project" value="TreeGrafter"/>
</dbReference>
<reference evidence="17 18" key="2">
    <citation type="submission" date="2024-05" db="EMBL/GenBank/DDBJ databases">
        <authorList>
            <person name="Chen Y."/>
            <person name="Shah S."/>
            <person name="Dougan E. K."/>
            <person name="Thang M."/>
            <person name="Chan C."/>
        </authorList>
    </citation>
    <scope>NUCLEOTIDE SEQUENCE [LARGE SCALE GENOMIC DNA]</scope>
</reference>
<dbReference type="InterPro" id="IPR018247">
    <property type="entry name" value="EF_Hand_1_Ca_BS"/>
</dbReference>
<name>A0A9P1CCX1_9DINO</name>
<sequence length="437" mass="49459">MLDRDYFVNGMAFIILLDFLSTLVDVDSRARGHETPTLTLLTSEICLGLYTLELGAVFYLHGIQRACSHKSILFDLFCVVSGYMATLIYLLGALLPTEAKFLADLKVMRLIRILRVARVIRKTRSLRELQKLLQMMSTGLKALGWSFVFCFAFMTLWAMLMVEFVHPLMQQMFRDGRAFQDCPECADWASSVMKANFLLFKTVIAGDSWGKIAVPVIEHYPATAIIFCGSLLTLVFGVLNMVVAVVVDSFAESRQKDLLHLAEELEHENTQDKKHLEEMFDRLDSKGKGDVTLDQLVEGASIDEGFQSRLRVMDIDQDDLEQFFHMIDSDMSGAINKEEFVGPMSRWIVDSKTAPRFVKYNVERVLHRQGELLKQNQQQFSILSSRLDELCEHLLQPYRGEVPKIRASEATDGTDETLATLGVSSLSSTELGIEQPK</sequence>
<evidence type="ECO:0000256" key="12">
    <source>
        <dbReference type="ARBA" id="ARBA00023180"/>
    </source>
</evidence>
<comment type="caution">
    <text evidence="16">The sequence shown here is derived from an EMBL/GenBank/DDBJ whole genome shotgun (WGS) entry which is preliminary data.</text>
</comment>
<keyword evidence="3" id="KW-0597">Phosphoprotein</keyword>
<dbReference type="InterPro" id="IPR050599">
    <property type="entry name" value="VDCC_alpha-1_subunit"/>
</dbReference>
<dbReference type="PROSITE" id="PS50222">
    <property type="entry name" value="EF_HAND_2"/>
    <property type="match status" value="2"/>
</dbReference>
<evidence type="ECO:0000256" key="14">
    <source>
        <dbReference type="SAM" id="Phobius"/>
    </source>
</evidence>
<evidence type="ECO:0000313" key="17">
    <source>
        <dbReference type="EMBL" id="CAL4776458.1"/>
    </source>
</evidence>
<comment type="subcellular location">
    <subcellularLocation>
        <location evidence="1">Membrane</location>
        <topology evidence="1">Multi-pass membrane protein</topology>
    </subcellularLocation>
</comment>
<feature type="domain" description="EF-hand" evidence="15">
    <location>
        <begin position="315"/>
        <end position="350"/>
    </location>
</feature>
<evidence type="ECO:0000256" key="8">
    <source>
        <dbReference type="ARBA" id="ARBA00022882"/>
    </source>
</evidence>
<evidence type="ECO:0000313" key="16">
    <source>
        <dbReference type="EMBL" id="CAI3989146.1"/>
    </source>
</evidence>
<evidence type="ECO:0000256" key="11">
    <source>
        <dbReference type="ARBA" id="ARBA00023136"/>
    </source>
</evidence>
<evidence type="ECO:0000259" key="15">
    <source>
        <dbReference type="PROSITE" id="PS50222"/>
    </source>
</evidence>
<evidence type="ECO:0000256" key="6">
    <source>
        <dbReference type="ARBA" id="ARBA00022692"/>
    </source>
</evidence>
<dbReference type="PROSITE" id="PS00018">
    <property type="entry name" value="EF_HAND_1"/>
    <property type="match status" value="1"/>
</dbReference>
<dbReference type="GO" id="GO:0005509">
    <property type="term" value="F:calcium ion binding"/>
    <property type="evidence" value="ECO:0007669"/>
    <property type="project" value="InterPro"/>
</dbReference>
<dbReference type="Gene3D" id="1.20.120.350">
    <property type="entry name" value="Voltage-gated potassium channels. Chain C"/>
    <property type="match status" value="1"/>
</dbReference>
<evidence type="ECO:0000313" key="18">
    <source>
        <dbReference type="Proteomes" id="UP001152797"/>
    </source>
</evidence>
<keyword evidence="9 14" id="KW-1133">Transmembrane helix</keyword>
<keyword evidence="13 17" id="KW-0407">Ion channel</keyword>
<reference evidence="16" key="1">
    <citation type="submission" date="2022-10" db="EMBL/GenBank/DDBJ databases">
        <authorList>
            <person name="Chen Y."/>
            <person name="Dougan E. K."/>
            <person name="Chan C."/>
            <person name="Rhodes N."/>
            <person name="Thang M."/>
        </authorList>
    </citation>
    <scope>NUCLEOTIDE SEQUENCE</scope>
</reference>
<keyword evidence="12" id="KW-0325">Glycoprotein</keyword>
<keyword evidence="7" id="KW-0106">Calcium</keyword>